<evidence type="ECO:0000313" key="3">
    <source>
        <dbReference type="Proteomes" id="UP001148838"/>
    </source>
</evidence>
<accession>A0ABQ8T5J8</accession>
<proteinExistence type="predicted"/>
<gene>
    <name evidence="2" type="ORF">ANN_11125</name>
</gene>
<feature type="region of interest" description="Disordered" evidence="1">
    <location>
        <begin position="244"/>
        <end position="276"/>
    </location>
</feature>
<protein>
    <submittedName>
        <fullName evidence="2">Uncharacterized protein</fullName>
    </submittedName>
</protein>
<reference evidence="2 3" key="1">
    <citation type="journal article" date="2022" name="Allergy">
        <title>Genome assembly and annotation of Periplaneta americana reveal a comprehensive cockroach allergen profile.</title>
        <authorList>
            <person name="Wang L."/>
            <person name="Xiong Q."/>
            <person name="Saelim N."/>
            <person name="Wang L."/>
            <person name="Nong W."/>
            <person name="Wan A.T."/>
            <person name="Shi M."/>
            <person name="Liu X."/>
            <person name="Cao Q."/>
            <person name="Hui J.H.L."/>
            <person name="Sookrung N."/>
            <person name="Leung T.F."/>
            <person name="Tungtrongchitr A."/>
            <person name="Tsui S.K.W."/>
        </authorList>
    </citation>
    <scope>NUCLEOTIDE SEQUENCE [LARGE SCALE GENOMIC DNA]</scope>
    <source>
        <strain evidence="2">PWHHKU_190912</strain>
    </source>
</reference>
<dbReference type="EMBL" id="JAJSOF020000015">
    <property type="protein sequence ID" value="KAJ4441271.1"/>
    <property type="molecule type" value="Genomic_DNA"/>
</dbReference>
<sequence length="276" mass="31576">MSPGSSTDSYPAFARNGLRENPGKTPKHVTFPDRESNPGHLVSRSDALTVTPQVWTPACSLQVICNRVGADPSPWFGGRRQLFRACRRNCAVSIGTKLPQLLSTRSRRPRGTENEVLRKIFGVKRDEVTGESKKLHNAELHALYSSPDIIRNVKSRRLRWAGHVARMGESRNAYRVLVGRPEEKRPLGRPRRRWEDNIKMDLREMGYDDREWINLAQDRDRWWAYVRAAMNFREEKKEFAGSLEGMVNGSSEQKKISDDRRQRSASDVFARAPSSS</sequence>
<evidence type="ECO:0000256" key="1">
    <source>
        <dbReference type="SAM" id="MobiDB-lite"/>
    </source>
</evidence>
<comment type="caution">
    <text evidence="2">The sequence shown here is derived from an EMBL/GenBank/DDBJ whole genome shotgun (WGS) entry which is preliminary data.</text>
</comment>
<keyword evidence="3" id="KW-1185">Reference proteome</keyword>
<feature type="compositionally biased region" description="Basic and acidic residues" evidence="1">
    <location>
        <begin position="252"/>
        <end position="264"/>
    </location>
</feature>
<evidence type="ECO:0000313" key="2">
    <source>
        <dbReference type="EMBL" id="KAJ4441271.1"/>
    </source>
</evidence>
<feature type="region of interest" description="Disordered" evidence="1">
    <location>
        <begin position="1"/>
        <end position="40"/>
    </location>
</feature>
<organism evidence="2 3">
    <name type="scientific">Periplaneta americana</name>
    <name type="common">American cockroach</name>
    <name type="synonym">Blatta americana</name>
    <dbReference type="NCBI Taxonomy" id="6978"/>
    <lineage>
        <taxon>Eukaryota</taxon>
        <taxon>Metazoa</taxon>
        <taxon>Ecdysozoa</taxon>
        <taxon>Arthropoda</taxon>
        <taxon>Hexapoda</taxon>
        <taxon>Insecta</taxon>
        <taxon>Pterygota</taxon>
        <taxon>Neoptera</taxon>
        <taxon>Polyneoptera</taxon>
        <taxon>Dictyoptera</taxon>
        <taxon>Blattodea</taxon>
        <taxon>Blattoidea</taxon>
        <taxon>Blattidae</taxon>
        <taxon>Blattinae</taxon>
        <taxon>Periplaneta</taxon>
    </lineage>
</organism>
<dbReference type="Proteomes" id="UP001148838">
    <property type="component" value="Unassembled WGS sequence"/>
</dbReference>
<name>A0ABQ8T5J8_PERAM</name>